<evidence type="ECO:0000313" key="1">
    <source>
        <dbReference type="EMBL" id="KAK7556731.1"/>
    </source>
</evidence>
<accession>A0ABR1MQL5</accession>
<name>A0ABR1MQL5_9PEZI</name>
<keyword evidence="2" id="KW-1185">Reference proteome</keyword>
<protein>
    <submittedName>
        <fullName evidence="1">Uncharacterized protein</fullName>
    </submittedName>
</protein>
<gene>
    <name evidence="1" type="ORF">IWX46DRAFT_576921</name>
</gene>
<dbReference type="EMBL" id="JBBPDW010000001">
    <property type="protein sequence ID" value="KAK7556731.1"/>
    <property type="molecule type" value="Genomic_DNA"/>
</dbReference>
<proteinExistence type="predicted"/>
<sequence length="142" mass="15629">MYSTNRPTDQPPHYIVSQHIPAQRSAAQRIASPRAPSIRQFLDYLPTLLTLPSLPRSLLSGLSWFWIACLPAYLPTYLPGSAAAAVCALSCHSVAVHACVRACVHGVAGSLADWLDGLRRQMGRQGEEVGGYWVLARTWMRE</sequence>
<comment type="caution">
    <text evidence="1">The sequence shown here is derived from an EMBL/GenBank/DDBJ whole genome shotgun (WGS) entry which is preliminary data.</text>
</comment>
<reference evidence="1 2" key="1">
    <citation type="submission" date="2024-04" db="EMBL/GenBank/DDBJ databases">
        <title>Phyllosticta paracitricarpa is synonymous to the EU quarantine fungus P. citricarpa based on phylogenomic analyses.</title>
        <authorList>
            <consortium name="Lawrence Berkeley National Laboratory"/>
            <person name="Van Ingen-Buijs V.A."/>
            <person name="Van Westerhoven A.C."/>
            <person name="Haridas S."/>
            <person name="Skiadas P."/>
            <person name="Martin F."/>
            <person name="Groenewald J.Z."/>
            <person name="Crous P.W."/>
            <person name="Seidl M.F."/>
        </authorList>
    </citation>
    <scope>NUCLEOTIDE SEQUENCE [LARGE SCALE GENOMIC DNA]</scope>
    <source>
        <strain evidence="1 2">CBS 122670</strain>
    </source>
</reference>
<organism evidence="1 2">
    <name type="scientific">Phyllosticta citricarpa</name>
    <dbReference type="NCBI Taxonomy" id="55181"/>
    <lineage>
        <taxon>Eukaryota</taxon>
        <taxon>Fungi</taxon>
        <taxon>Dikarya</taxon>
        <taxon>Ascomycota</taxon>
        <taxon>Pezizomycotina</taxon>
        <taxon>Dothideomycetes</taxon>
        <taxon>Dothideomycetes incertae sedis</taxon>
        <taxon>Botryosphaeriales</taxon>
        <taxon>Phyllostictaceae</taxon>
        <taxon>Phyllosticta</taxon>
    </lineage>
</organism>
<evidence type="ECO:0000313" key="2">
    <source>
        <dbReference type="Proteomes" id="UP001365128"/>
    </source>
</evidence>
<dbReference type="Proteomes" id="UP001365128">
    <property type="component" value="Unassembled WGS sequence"/>
</dbReference>